<organism evidence="2 3">
    <name type="scientific">Drosophila rubida</name>
    <dbReference type="NCBI Taxonomy" id="30044"/>
    <lineage>
        <taxon>Eukaryota</taxon>
        <taxon>Metazoa</taxon>
        <taxon>Ecdysozoa</taxon>
        <taxon>Arthropoda</taxon>
        <taxon>Hexapoda</taxon>
        <taxon>Insecta</taxon>
        <taxon>Pterygota</taxon>
        <taxon>Neoptera</taxon>
        <taxon>Endopterygota</taxon>
        <taxon>Diptera</taxon>
        <taxon>Brachycera</taxon>
        <taxon>Muscomorpha</taxon>
        <taxon>Ephydroidea</taxon>
        <taxon>Drosophilidae</taxon>
        <taxon>Drosophila</taxon>
    </lineage>
</organism>
<dbReference type="SUPFAM" id="SSF48726">
    <property type="entry name" value="Immunoglobulin"/>
    <property type="match status" value="2"/>
</dbReference>
<dbReference type="InterPro" id="IPR036179">
    <property type="entry name" value="Ig-like_dom_sf"/>
</dbReference>
<comment type="caution">
    <text evidence="2">The sequence shown here is derived from an EMBL/GenBank/DDBJ whole genome shotgun (WGS) entry which is preliminary data.</text>
</comment>
<dbReference type="InterPro" id="IPR013783">
    <property type="entry name" value="Ig-like_fold"/>
</dbReference>
<evidence type="ECO:0000313" key="2">
    <source>
        <dbReference type="EMBL" id="KAH8377284.1"/>
    </source>
</evidence>
<dbReference type="GO" id="GO:0032589">
    <property type="term" value="C:neuron projection membrane"/>
    <property type="evidence" value="ECO:0007669"/>
    <property type="project" value="TreeGrafter"/>
</dbReference>
<proteinExistence type="predicted"/>
<name>A0AAD4K4C6_9MUSC</name>
<dbReference type="PANTHER" id="PTHR23279:SF2">
    <property type="entry name" value="DEFECTIVE PROBOSCIS EXTENSION RESPONSE 19, ISOFORM A"/>
    <property type="match status" value="1"/>
</dbReference>
<keyword evidence="3" id="KW-1185">Reference proteome</keyword>
<dbReference type="InterPro" id="IPR037448">
    <property type="entry name" value="Zig-8"/>
</dbReference>
<dbReference type="Gene3D" id="2.60.40.10">
    <property type="entry name" value="Immunoglobulins"/>
    <property type="match status" value="2"/>
</dbReference>
<dbReference type="InterPro" id="IPR003598">
    <property type="entry name" value="Ig_sub2"/>
</dbReference>
<dbReference type="FunFam" id="2.60.40.10:FF:000129">
    <property type="entry name" value="CLUMA_CG018772, isoform A"/>
    <property type="match status" value="1"/>
</dbReference>
<dbReference type="InterPro" id="IPR013098">
    <property type="entry name" value="Ig_I-set"/>
</dbReference>
<dbReference type="SMART" id="SM00409">
    <property type="entry name" value="IG"/>
    <property type="match status" value="2"/>
</dbReference>
<reference evidence="2" key="1">
    <citation type="journal article" date="2021" name="Mol. Ecol. Resour.">
        <title>Phylogenomic analyses of the genus Drosophila reveals genomic signals of climate adaptation.</title>
        <authorList>
            <person name="Li F."/>
            <person name="Rane R.V."/>
            <person name="Luria V."/>
            <person name="Xiong Z."/>
            <person name="Chen J."/>
            <person name="Li Z."/>
            <person name="Catullo R.A."/>
            <person name="Griffin P.C."/>
            <person name="Schiffer M."/>
            <person name="Pearce S."/>
            <person name="Lee S.F."/>
            <person name="McElroy K."/>
            <person name="Stocker A."/>
            <person name="Shirriffs J."/>
            <person name="Cockerell F."/>
            <person name="Coppin C."/>
            <person name="Sgro C.M."/>
            <person name="Karger A."/>
            <person name="Cain J.W."/>
            <person name="Weber J.A."/>
            <person name="Santpere G."/>
            <person name="Kirschner M.W."/>
            <person name="Hoffmann A.A."/>
            <person name="Oakeshott J.G."/>
            <person name="Zhang G."/>
        </authorList>
    </citation>
    <scope>NUCLEOTIDE SEQUENCE</scope>
    <source>
        <strain evidence="2">BGI-SZ-2011g</strain>
    </source>
</reference>
<evidence type="ECO:0000259" key="1">
    <source>
        <dbReference type="PROSITE" id="PS50835"/>
    </source>
</evidence>
<dbReference type="InterPro" id="IPR003599">
    <property type="entry name" value="Ig_sub"/>
</dbReference>
<dbReference type="Proteomes" id="UP001200034">
    <property type="component" value="Unassembled WGS sequence"/>
</dbReference>
<dbReference type="PROSITE" id="PS50835">
    <property type="entry name" value="IG_LIKE"/>
    <property type="match status" value="2"/>
</dbReference>
<feature type="domain" description="Ig-like" evidence="1">
    <location>
        <begin position="42"/>
        <end position="129"/>
    </location>
</feature>
<protein>
    <recommendedName>
        <fullName evidence="1">Ig-like domain-containing protein</fullName>
    </recommendedName>
</protein>
<dbReference type="EMBL" id="JAJJHW010001127">
    <property type="protein sequence ID" value="KAH8377284.1"/>
    <property type="molecule type" value="Genomic_DNA"/>
</dbReference>
<dbReference type="AlphaFoldDB" id="A0AAD4K4C6"/>
<feature type="non-terminal residue" evidence="2">
    <location>
        <position position="1"/>
    </location>
</feature>
<evidence type="ECO:0000313" key="3">
    <source>
        <dbReference type="Proteomes" id="UP001200034"/>
    </source>
</evidence>
<sequence length="388" mass="42738">LLPLYFHGYVVLEAHLFNIIIEFSDVGKMTSSQNHFGNSLQSQFNTKNNTRVIAQKGGLAILPCVVKVNSPATVSWIRRKDFQLLTVGLSTHSSDKRFLVEHTRHMGHWSLRIKAVKEEDRGFYECQLSIYPTQSIFIELKIVEAVAEISNASDILIDETSTLQLQCKLKGATENPAFVFWYHENKMVNYDAQGGFVVTSITENAIPGLENGQHLQTKPNGTKNKIHRSTIESNGDSAIVSTASPYISTSPISPFSTLQVQPHKSPYLPNSSMSVLTIKTVTFHHAGNYTCAPSNARPASITVHVLRGEKPAAMQHANRSILDSESNSNNSLGLNSIKGLNGTNSLLVTVPSLLLSVLCLLANLPSASHLQKQTPMIFFVYILCTFNS</sequence>
<dbReference type="GO" id="GO:0050808">
    <property type="term" value="P:synapse organization"/>
    <property type="evidence" value="ECO:0007669"/>
    <property type="project" value="TreeGrafter"/>
</dbReference>
<accession>A0AAD4K4C6</accession>
<dbReference type="InterPro" id="IPR007110">
    <property type="entry name" value="Ig-like_dom"/>
</dbReference>
<dbReference type="SMART" id="SM00408">
    <property type="entry name" value="IGc2"/>
    <property type="match status" value="2"/>
</dbReference>
<gene>
    <name evidence="2" type="ORF">KR093_004660</name>
</gene>
<dbReference type="Pfam" id="PF07679">
    <property type="entry name" value="I-set"/>
    <property type="match status" value="1"/>
</dbReference>
<feature type="domain" description="Ig-like" evidence="1">
    <location>
        <begin position="132"/>
        <end position="302"/>
    </location>
</feature>
<dbReference type="PANTHER" id="PTHR23279">
    <property type="entry name" value="DEFECTIVE PROBOSCIS EXTENSION RESPONSE DPR -RELATED"/>
    <property type="match status" value="1"/>
</dbReference>